<dbReference type="GO" id="GO:0001227">
    <property type="term" value="F:DNA-binding transcription repressor activity, RNA polymerase II-specific"/>
    <property type="evidence" value="ECO:0007669"/>
    <property type="project" value="InterPro"/>
</dbReference>
<keyword evidence="5" id="KW-0489">Methyltransferase</keyword>
<evidence type="ECO:0000256" key="3">
    <source>
        <dbReference type="ARBA" id="ARBA00022499"/>
    </source>
</evidence>
<dbReference type="PROSITE" id="PS50157">
    <property type="entry name" value="ZINC_FINGER_C2H2_2"/>
    <property type="match status" value="5"/>
</dbReference>
<dbReference type="SMART" id="SM00355">
    <property type="entry name" value="ZnF_C2H2"/>
    <property type="match status" value="5"/>
</dbReference>
<name>A0A4Z2CCS1_9TELE</name>
<reference evidence="26 27" key="1">
    <citation type="submission" date="2019-04" db="EMBL/GenBank/DDBJ databases">
        <title>The sequence and de novo assembly of Takifugu bimaculatus genome using PacBio and Hi-C technologies.</title>
        <authorList>
            <person name="Xu P."/>
            <person name="Liu B."/>
            <person name="Zhou Z."/>
        </authorList>
    </citation>
    <scope>NUCLEOTIDE SEQUENCE [LARGE SCALE GENOMIC DNA]</scope>
    <source>
        <strain evidence="26">TB-2018</strain>
        <tissue evidence="26">Muscle</tissue>
    </source>
</reference>
<evidence type="ECO:0000256" key="7">
    <source>
        <dbReference type="ARBA" id="ARBA00022691"/>
    </source>
</evidence>
<keyword evidence="10 22" id="KW-0863">Zinc-finger</keyword>
<comment type="caution">
    <text evidence="26">The sequence shown here is derived from an EMBL/GenBank/DDBJ whole genome shotgun (WGS) entry which is preliminary data.</text>
</comment>
<evidence type="ECO:0000259" key="25">
    <source>
        <dbReference type="PROSITE" id="PS50280"/>
    </source>
</evidence>
<keyword evidence="14" id="KW-0238">DNA-binding</keyword>
<keyword evidence="2" id="KW-0678">Repressor</keyword>
<evidence type="ECO:0000256" key="2">
    <source>
        <dbReference type="ARBA" id="ARBA00022491"/>
    </source>
</evidence>
<keyword evidence="3" id="KW-1017">Isopeptide bond</keyword>
<dbReference type="InterPro" id="IPR050331">
    <property type="entry name" value="Zinc_finger"/>
</dbReference>
<dbReference type="GO" id="GO:0045087">
    <property type="term" value="P:innate immune response"/>
    <property type="evidence" value="ECO:0007669"/>
    <property type="project" value="UniProtKB-KW"/>
</dbReference>
<feature type="domain" description="C2H2-type" evidence="24">
    <location>
        <begin position="866"/>
        <end position="893"/>
    </location>
</feature>
<feature type="region of interest" description="Disordered" evidence="23">
    <location>
        <begin position="781"/>
        <end position="835"/>
    </location>
</feature>
<dbReference type="InterPro" id="IPR046341">
    <property type="entry name" value="SET_dom_sf"/>
</dbReference>
<dbReference type="FunFam" id="3.30.160.60:FF:000132">
    <property type="entry name" value="PR domain zinc finger protein 1"/>
    <property type="match status" value="1"/>
</dbReference>
<dbReference type="GO" id="GO:0008270">
    <property type="term" value="F:zinc ion binding"/>
    <property type="evidence" value="ECO:0007669"/>
    <property type="project" value="UniProtKB-KW"/>
</dbReference>
<dbReference type="Gene3D" id="2.170.270.10">
    <property type="entry name" value="SET domain"/>
    <property type="match status" value="1"/>
</dbReference>
<comment type="subcellular location">
    <subcellularLocation>
        <location evidence="1">Nucleus</location>
    </subcellularLocation>
</comment>
<evidence type="ECO:0000256" key="15">
    <source>
        <dbReference type="ARBA" id="ARBA00023130"/>
    </source>
</evidence>
<dbReference type="GO" id="GO:0005634">
    <property type="term" value="C:nucleus"/>
    <property type="evidence" value="ECO:0007669"/>
    <property type="project" value="UniProtKB-SubCell"/>
</dbReference>
<dbReference type="GO" id="GO:0000978">
    <property type="term" value="F:RNA polymerase II cis-regulatory region sequence-specific DNA binding"/>
    <property type="evidence" value="ECO:0007669"/>
    <property type="project" value="TreeGrafter"/>
</dbReference>
<dbReference type="GO" id="GO:0045165">
    <property type="term" value="P:cell fate commitment"/>
    <property type="evidence" value="ECO:0007669"/>
    <property type="project" value="TreeGrafter"/>
</dbReference>
<dbReference type="Proteomes" id="UP000516260">
    <property type="component" value="Chromosome 10"/>
</dbReference>
<feature type="domain" description="C2H2-type" evidence="24">
    <location>
        <begin position="922"/>
        <end position="949"/>
    </location>
</feature>
<evidence type="ECO:0000256" key="21">
    <source>
        <dbReference type="ARBA" id="ARBA00082169"/>
    </source>
</evidence>
<keyword evidence="8" id="KW-0479">Metal-binding</keyword>
<dbReference type="PANTHER" id="PTHR16515:SF68">
    <property type="entry name" value="PR DOMAIN ZINC FINGER PROTEIN 1"/>
    <property type="match status" value="1"/>
</dbReference>
<keyword evidence="9" id="KW-0677">Repeat</keyword>
<evidence type="ECO:0000256" key="18">
    <source>
        <dbReference type="ARBA" id="ARBA00063130"/>
    </source>
</evidence>
<dbReference type="PROSITE" id="PS00028">
    <property type="entry name" value="ZINC_FINGER_C2H2_1"/>
    <property type="match status" value="4"/>
</dbReference>
<dbReference type="Gene3D" id="3.30.160.60">
    <property type="entry name" value="Classic Zinc Finger"/>
    <property type="match status" value="4"/>
</dbReference>
<comment type="subunit">
    <text evidence="18">Interacts with PRMT5. Interacts with FBXO10. Interacts with FBXO11. Interacts with multiple nuclear sumoylation E3 ligases, including CBX4, PIAS1, PIAS2, PIAS3, PIAS4, PML and RNF4, but not RANBP2. Interacts with LDB1, SMARCD3 and SMARCC1. Interacts with EEIG1; following TNFSF11/RANKL stimulation in bone marrow-derived macrophages, the interaction promotes the binding of PRDM1/BLIMP1 to the gene promoter of IRF8.</text>
</comment>
<evidence type="ECO:0000256" key="5">
    <source>
        <dbReference type="ARBA" id="ARBA00022603"/>
    </source>
</evidence>
<evidence type="ECO:0000256" key="4">
    <source>
        <dbReference type="ARBA" id="ARBA00022588"/>
    </source>
</evidence>
<feature type="domain" description="C2H2-type" evidence="24">
    <location>
        <begin position="978"/>
        <end position="1008"/>
    </location>
</feature>
<dbReference type="SUPFAM" id="SSF57667">
    <property type="entry name" value="beta-beta-alpha zinc fingers"/>
    <property type="match status" value="3"/>
</dbReference>
<keyword evidence="27" id="KW-1185">Reference proteome</keyword>
<evidence type="ECO:0000256" key="8">
    <source>
        <dbReference type="ARBA" id="ARBA00022723"/>
    </source>
</evidence>
<dbReference type="FunFam" id="3.30.160.60:FF:000748">
    <property type="entry name" value="PR domain zinc finger protein"/>
    <property type="match status" value="1"/>
</dbReference>
<evidence type="ECO:0000256" key="11">
    <source>
        <dbReference type="ARBA" id="ARBA00022833"/>
    </source>
</evidence>
<keyword evidence="13" id="KW-0805">Transcription regulation</keyword>
<dbReference type="FunFam" id="2.170.270.10:FF:000019">
    <property type="entry name" value="PR domain zinc finger protein 1"/>
    <property type="match status" value="1"/>
</dbReference>
<evidence type="ECO:0000256" key="17">
    <source>
        <dbReference type="ARBA" id="ARBA00023242"/>
    </source>
</evidence>
<feature type="compositionally biased region" description="Low complexity" evidence="23">
    <location>
        <begin position="789"/>
        <end position="810"/>
    </location>
</feature>
<dbReference type="Pfam" id="PF00096">
    <property type="entry name" value="zf-C2H2"/>
    <property type="match status" value="3"/>
</dbReference>
<evidence type="ECO:0000256" key="20">
    <source>
        <dbReference type="ARBA" id="ARBA00078797"/>
    </source>
</evidence>
<dbReference type="PANTHER" id="PTHR16515">
    <property type="entry name" value="PR DOMAIN ZINC FINGER PROTEIN"/>
    <property type="match status" value="1"/>
</dbReference>
<evidence type="ECO:0000256" key="13">
    <source>
        <dbReference type="ARBA" id="ARBA00023015"/>
    </source>
</evidence>
<evidence type="ECO:0000256" key="16">
    <source>
        <dbReference type="ARBA" id="ARBA00023163"/>
    </source>
</evidence>
<feature type="compositionally biased region" description="Pro residues" evidence="23">
    <location>
        <begin position="660"/>
        <end position="669"/>
    </location>
</feature>
<organism evidence="26 27">
    <name type="scientific">Takifugu bimaculatus</name>
    <dbReference type="NCBI Taxonomy" id="433685"/>
    <lineage>
        <taxon>Eukaryota</taxon>
        <taxon>Metazoa</taxon>
        <taxon>Chordata</taxon>
        <taxon>Craniata</taxon>
        <taxon>Vertebrata</taxon>
        <taxon>Euteleostomi</taxon>
        <taxon>Actinopterygii</taxon>
        <taxon>Neopterygii</taxon>
        <taxon>Teleostei</taxon>
        <taxon>Neoteleostei</taxon>
        <taxon>Acanthomorphata</taxon>
        <taxon>Eupercaria</taxon>
        <taxon>Tetraodontiformes</taxon>
        <taxon>Tetradontoidea</taxon>
        <taxon>Tetraodontidae</taxon>
        <taxon>Takifugu</taxon>
    </lineage>
</organism>
<proteinExistence type="predicted"/>
<dbReference type="SMART" id="SM00317">
    <property type="entry name" value="SET"/>
    <property type="match status" value="1"/>
</dbReference>
<keyword evidence="4" id="KW-0399">Innate immunity</keyword>
<feature type="region of interest" description="Disordered" evidence="23">
    <location>
        <begin position="533"/>
        <end position="598"/>
    </location>
</feature>
<keyword evidence="11" id="KW-0862">Zinc</keyword>
<evidence type="ECO:0000256" key="1">
    <source>
        <dbReference type="ARBA" id="ARBA00004123"/>
    </source>
</evidence>
<dbReference type="GO" id="GO:0005737">
    <property type="term" value="C:cytoplasm"/>
    <property type="evidence" value="ECO:0007669"/>
    <property type="project" value="TreeGrafter"/>
</dbReference>
<keyword evidence="6" id="KW-0808">Transferase</keyword>
<accession>A0A4Z2CCS1</accession>
<protein>
    <recommendedName>
        <fullName evidence="19">PR domain zinc finger protein 1</fullName>
    </recommendedName>
    <alternativeName>
        <fullName evidence="20">Beta-interferon gene positive regulatory domain I-binding factor</fullName>
    </alternativeName>
    <alternativeName>
        <fullName evidence="21">PR domain-containing protein 1</fullName>
    </alternativeName>
</protein>
<evidence type="ECO:0000256" key="14">
    <source>
        <dbReference type="ARBA" id="ARBA00023125"/>
    </source>
</evidence>
<feature type="domain" description="SET" evidence="25">
    <location>
        <begin position="389"/>
        <end position="505"/>
    </location>
</feature>
<dbReference type="InterPro" id="IPR013087">
    <property type="entry name" value="Znf_C2H2_type"/>
</dbReference>
<dbReference type="FunFam" id="3.30.160.60:FF:000211">
    <property type="entry name" value="PR domain zinc finger protein 1"/>
    <property type="match status" value="1"/>
</dbReference>
<evidence type="ECO:0000256" key="9">
    <source>
        <dbReference type="ARBA" id="ARBA00022737"/>
    </source>
</evidence>
<keyword evidence="7" id="KW-0949">S-adenosyl-L-methionine</keyword>
<dbReference type="SUPFAM" id="SSF82199">
    <property type="entry name" value="SET domain"/>
    <property type="match status" value="1"/>
</dbReference>
<feature type="region of interest" description="Disordered" evidence="23">
    <location>
        <begin position="625"/>
        <end position="669"/>
    </location>
</feature>
<keyword evidence="15" id="KW-1064">Adaptive immunity</keyword>
<dbReference type="GO" id="GO:0002250">
    <property type="term" value="P:adaptive immune response"/>
    <property type="evidence" value="ECO:0007669"/>
    <property type="project" value="UniProtKB-KW"/>
</dbReference>
<evidence type="ECO:0000313" key="27">
    <source>
        <dbReference type="Proteomes" id="UP000516260"/>
    </source>
</evidence>
<dbReference type="AlphaFoldDB" id="A0A4Z2CCS1"/>
<dbReference type="Pfam" id="PF21549">
    <property type="entry name" value="PRDM2_PR"/>
    <property type="match status" value="1"/>
</dbReference>
<dbReference type="InterPro" id="IPR001214">
    <property type="entry name" value="SET_dom"/>
</dbReference>
<feature type="compositionally biased region" description="Low complexity" evidence="23">
    <location>
        <begin position="633"/>
        <end position="659"/>
    </location>
</feature>
<evidence type="ECO:0000256" key="23">
    <source>
        <dbReference type="SAM" id="MobiDB-lite"/>
    </source>
</evidence>
<dbReference type="EMBL" id="SWLE01000002">
    <property type="protein sequence ID" value="TNN01964.1"/>
    <property type="molecule type" value="Genomic_DNA"/>
</dbReference>
<sequence length="1124" mass="124952">MQTRTGTHVSTPRIPVGPSVVTIEPMSPGNHNNTLLTVRSNHFKHSWPYIHRPRERGTETNVLFHGNAHPVHQDHARPPPHACTNYVPPEMTKEGSVSLSLHATSTTYQGLRHRRASTGRFETKGHRRRLIPALVSVDASLASFHLCGHFHLVDFSPFKLNHLDSGSEGGGVNGIIHPLIRFSIKAKIHMESGEFRVAPRLILEMNAYALFVNTSCSPDTSSCDFNSQWSFTCTVERRTLSLRARTHASHIGTICAEYRRRERETVAPVRRTATLFRRARRIGALVLMCGWDQSYTATSHSSAMLTSEGAHTMEQDDHEAKVASSATSAEVTAEDTDVDMELDVEEADMTRWTEAEFEGKCTYIVKDTEAGQTHGDGVTATRAELSLPRNLAFKSSFDSKEVVGVCSREYIPKGTRFGPLVGEIYTAESVPKDANRKYFWRLYTNGEFHHFIDGLDETRSNWMRYVNPAHSVAEQNLAACQNGMEIYFYTVKPIPAGAELLVWYCHDFAQRLHYPPSGELMMQKLKQSLLEVKQQQTSTEEHCDEASNPSSTTVTPTPPKREYTVLSILRDTTSSSTKREPSRPLPTRPRCPDSPERPLYPLALYPALRPHPNISEDFLTRKLSHHGYPATRSPNSHSSATPSPSARSSPESSPQGSPAGPVPSPSPFYPPRLTSYPGYSSPSAPLGSSFYPPGALYPHLVPHHYTLPGSGVPVGGIFPRVYPLYSSLLPPQMPLLTSEAPGRHFLLPDAVHPSSISAHRDFFRPGPTSAFSAATSLKEKASHHHQYLGHPHGSAHSPSSSSPTAGTSPPNNQVPTKPTSALLGNTSKHRSDGEAINLSKVKPGVGSVGYKALPYPLKKQNGKIKYECNVCSKTFGQLSNLKVHLRVHSGERPFKCQTCNKGFTQLAHLQKHYLVHTGEKPHECQVCHKRFSSTSNLKTHLRLHSGEKPYHCKLCPAKFTQFVHLKLHKRLHSRERPHKCPHCHRHYIHLCSLRLHLKGYCLAAGSRPRSPVVSSHGSLEEMQRANEEIERFDVSEHAERLEQLQGGVEMEAMLEKQVLGLLWREADLKSSHFHPKGSASELLSAGYGAHESLSETSVIKLRRGSPILPHHTNISIKQESEDHA</sequence>
<feature type="domain" description="C2H2-type" evidence="24">
    <location>
        <begin position="894"/>
        <end position="921"/>
    </location>
</feature>
<evidence type="ECO:0000313" key="26">
    <source>
        <dbReference type="EMBL" id="TNN01964.1"/>
    </source>
</evidence>
<evidence type="ECO:0000256" key="12">
    <source>
        <dbReference type="ARBA" id="ARBA00022859"/>
    </source>
</evidence>
<evidence type="ECO:0000256" key="6">
    <source>
        <dbReference type="ARBA" id="ARBA00022679"/>
    </source>
</evidence>
<dbReference type="FunFam" id="3.30.160.60:FF:000262">
    <property type="entry name" value="PR domain zinc finger protein 1"/>
    <property type="match status" value="1"/>
</dbReference>
<dbReference type="PROSITE" id="PS50280">
    <property type="entry name" value="SET"/>
    <property type="match status" value="1"/>
</dbReference>
<gene>
    <name evidence="26" type="ORF">fugu_009451</name>
</gene>
<keyword evidence="17" id="KW-0539">Nucleus</keyword>
<feature type="compositionally biased region" description="Polar residues" evidence="23">
    <location>
        <begin position="811"/>
        <end position="826"/>
    </location>
</feature>
<evidence type="ECO:0000256" key="19">
    <source>
        <dbReference type="ARBA" id="ARBA00067594"/>
    </source>
</evidence>
<dbReference type="CDD" id="cd19187">
    <property type="entry name" value="PR-SET_PRDM1"/>
    <property type="match status" value="1"/>
</dbReference>
<keyword evidence="16" id="KW-0804">Transcription</keyword>
<dbReference type="InterPro" id="IPR044413">
    <property type="entry name" value="PRDM1_PR-SET"/>
</dbReference>
<dbReference type="GO" id="GO:0008168">
    <property type="term" value="F:methyltransferase activity"/>
    <property type="evidence" value="ECO:0007669"/>
    <property type="project" value="UniProtKB-KW"/>
</dbReference>
<evidence type="ECO:0000259" key="24">
    <source>
        <dbReference type="PROSITE" id="PS50157"/>
    </source>
</evidence>
<dbReference type="GO" id="GO:0032259">
    <property type="term" value="P:methylation"/>
    <property type="evidence" value="ECO:0007669"/>
    <property type="project" value="UniProtKB-KW"/>
</dbReference>
<evidence type="ECO:0000256" key="10">
    <source>
        <dbReference type="ARBA" id="ARBA00022771"/>
    </source>
</evidence>
<evidence type="ECO:0000256" key="22">
    <source>
        <dbReference type="PROSITE-ProRule" id="PRU00042"/>
    </source>
</evidence>
<keyword evidence="12" id="KW-0391">Immunity</keyword>
<dbReference type="InterPro" id="IPR036236">
    <property type="entry name" value="Znf_C2H2_sf"/>
</dbReference>
<feature type="domain" description="C2H2-type" evidence="24">
    <location>
        <begin position="950"/>
        <end position="977"/>
    </location>
</feature>